<feature type="region of interest" description="Disordered" evidence="9">
    <location>
        <begin position="212"/>
        <end position="245"/>
    </location>
</feature>
<feature type="region of interest" description="Disordered" evidence="9">
    <location>
        <begin position="449"/>
        <end position="590"/>
    </location>
</feature>
<feature type="compositionally biased region" description="Polar residues" evidence="9">
    <location>
        <begin position="1705"/>
        <end position="1723"/>
    </location>
</feature>
<feature type="compositionally biased region" description="Polar residues" evidence="9">
    <location>
        <begin position="1738"/>
        <end position="1756"/>
    </location>
</feature>
<dbReference type="PROSITE" id="PS50089">
    <property type="entry name" value="ZF_RING_2"/>
    <property type="match status" value="1"/>
</dbReference>
<feature type="domain" description="RING-type" evidence="11">
    <location>
        <begin position="2824"/>
        <end position="3062"/>
    </location>
</feature>
<feature type="compositionally biased region" description="Basic and acidic residues" evidence="9">
    <location>
        <begin position="546"/>
        <end position="555"/>
    </location>
</feature>
<dbReference type="InterPro" id="IPR041031">
    <property type="entry name" value="RNF31_C"/>
</dbReference>
<feature type="region of interest" description="Disordered" evidence="9">
    <location>
        <begin position="27"/>
        <end position="63"/>
    </location>
</feature>
<feature type="region of interest" description="Disordered" evidence="9">
    <location>
        <begin position="618"/>
        <end position="749"/>
    </location>
</feature>
<protein>
    <submittedName>
        <fullName evidence="13">E3 ubiquitin-protein ligase lubel isoform X2</fullName>
    </submittedName>
</protein>
<organism evidence="12 13">
    <name type="scientific">Bactrocera dorsalis</name>
    <name type="common">Oriental fruit fly</name>
    <name type="synonym">Dacus dorsalis</name>
    <dbReference type="NCBI Taxonomy" id="27457"/>
    <lineage>
        <taxon>Eukaryota</taxon>
        <taxon>Metazoa</taxon>
        <taxon>Ecdysozoa</taxon>
        <taxon>Arthropoda</taxon>
        <taxon>Hexapoda</taxon>
        <taxon>Insecta</taxon>
        <taxon>Pterygota</taxon>
        <taxon>Neoptera</taxon>
        <taxon>Endopterygota</taxon>
        <taxon>Diptera</taxon>
        <taxon>Brachycera</taxon>
        <taxon>Muscomorpha</taxon>
        <taxon>Tephritoidea</taxon>
        <taxon>Tephritidae</taxon>
        <taxon>Bactrocera</taxon>
        <taxon>Bactrocera</taxon>
    </lineage>
</organism>
<evidence type="ECO:0000313" key="12">
    <source>
        <dbReference type="Proteomes" id="UP001652620"/>
    </source>
</evidence>
<evidence type="ECO:0000256" key="3">
    <source>
        <dbReference type="ARBA" id="ARBA00022723"/>
    </source>
</evidence>
<feature type="region of interest" description="Disordered" evidence="9">
    <location>
        <begin position="1008"/>
        <end position="1027"/>
    </location>
</feature>
<sequence length="3208" mass="358117">MATHSNANTFSTKLNRNVLTMPKWVTETHDRIGPKPPPPPSPTTSDNTLKVPVLPPKTKNLPEPDYEVIEFSGQQYSNEVLKAGSRSKTPSTPDAKLKCTLCGSHNPWVTCEECAQQIFCASCDDMFHKHPKRRTHVRKAIDQSRPPLPPKILPGQNGPTPPVAPPRRKARGFTPLLPRKEQVNTNTLPIPPSPTPSLRSTSWQDRVNSLKSGLNLMNRPLPDTPKTPTSEHTSSRSVTPKSVFDSIQRPPSVTLEKIKSKASATLDRMTLLQQRYRQHKEESLKGNTDHSGSVTDQMHTSAAQQQRANGQLGTRGMSTSVFNLNHINRRAPEPQHAWMNNPMQQAQSMAHLNCATCANPQSNAWHAHQQRMPMNMPNTEWGNQFNSQQQLNRSNLSLNVGAGYMLPHHHGAGGMMAPPPVFMNQTGMMAGMYPYPYNAGMPVMNPGLMGMPPPTRSRATSRAGSRAVSPAMSRKSMPVRRKQRTTSYVEDELTDDEDSDQDDRRSIVSNRSGMTNTLRARQRRISSASQLLDDESETNPRQTRGKLRDTRDRRGSIAKSVQSDWLPGRRTTVNHNNTGNRQNEPGFINTLKPTRIYSDLDSESSGTRALVQAKIQEKLDKGTKRSSSKEKIAEAARQKPIKVSTEVQAGGSRTITKTNADTETKTVASEKSKPIKNQTNNAEETEEEDEEEEESGSEETESEQEEVAAVEPDTVEGKRIEEDNAPQVAPTDEANEDDLGPPPSTPDHEWECEFCTYVNEPNVKICLICCKTPSSVPRKTSTTTAPAEIPIVEERPIMVKDKPSVSPERPTAHKEKRSSSTERTKDKPKDNVKEKEKTKDKVHSTTNRTTASTSTVTTAPKRKTGVTQSIISNLTNGISKLKINSSENESDNSMLAKKKETVEDVWAALDDNIQTTANEVMRKAEKSKQSNKVSTSCGTSPIREVTKTKEVSKLQRNVKETGTSPPPQSISTQTYDTVPLRQREPSTETMATGSSSLFYNENTQSHREVPSPLSVFSPDTPHYEPRHKEPETELYILLKEAELYKFTPEELHAALKYCGPSVHPVKWLRDNWHKLIQTVQSLSTKYGQERVENIIGTVSQGEARDALRQHGGNIWQAVSECIEQRQRKYREISSKGNYSREDIVTALTIHQGNADLALLDLGRTQLKPFLMRIRGSPAGVENESGANFFGGNAVEHTIQPEIHEFLSANASECYQTPNATGAAFITDHPTLSHASSTNELRNTMYDSIYRHSPYSKEASSSRFHLDDPAFNNQNMLKDLETLIGNIEQNQAKQSEPMLKTMESMLANSLGKSEMDIENDPEMMRILMKSPITTLHAKRMTSDSNSRSQSQLDVKNFVWQHIQEIVPNLVQQVELELMEEDAMEVNAVKETPLEQKVTPPEPPPIDAEEFILEEVIGPNIKEASIRELVPPEFIYAAEIATFRMEFDRALDKDHEDEYEFDSFEDAERSTYKMYHAPEETKVTLDIERVPEIENVPEQTAEENIVANETLPQEVQEVRTDNVTTATNQQQTMVNETQVAAQAELVEDSEATVLESKVISPSTEEIEETVHEMFELPNGSVAVTNEETSTALTVNENSEVPIAISNITPIKTQTTNISEIQNTLIEEAASVSIEASVATSLESPVPQKIELPAVRNSAETTKQRRNEKMQKRQRKSQLQKNANSSETKATPAGRGNASMDRKKITEPGTQNEVIMNESLSNNNGAKSHHRTPESAEDQQADTNNPLTAENNTTNQQVLDTKERQPKVSRIPVRRSASRLSGEQRNKHPSQLTIVQASNKLTTENEVQATNNPRDALEQEVTLNQAGGEVEDINMILENDAINGTVVGEENQIDNNMEGLSEDTNQELNEVIEEQVSQILTAENNFADNATFSHTESIKAEEPQINGIIQTLLRDEDLTHHMSTESLGNTNYNQHNQSESEITLDEDRTQTETNTEAEGQNTEETEEISTTTAKLEDNTEELNNQTNEKSLPVIMSEPEASTQELQTQNKESPPLQATVYETTEAENNSKESAQAIGEQNLSQLTVGEAVHVEISSEGMVHRVDEEAELVPAKQIIQTETEENNNRTVIGDVDITRHDETIIQLDSVGESSAQAASEKSAQEGTISSNVEESINQSASKETTQTENAAEVQNSESPTNEVFQDAAELSADEEIVNNTSRPASKLESHDGNETSDAELYSVESEFSSQGQSRSVTSDDAVLLAVDNTPEFPLQQSTSDTAIDANLSKTTRQNAPLEFVLSPDASKQNLSELVEDTQRLIKQMKDEINIEDFESSEEEYTDEYTDEDEYDDDDEEYDEDWEGSLEEEDTEYDEGELTEDDIDDEDYFNEEDEEGLSAEDAEGDFKEDHTAADKVNEIKDEISTAPGEENNTEHESENISATHTNEEYTIITPSSHTEITITVDTPNSNVIDTNHEDANNALLTTLENGILPDSNANANPIESSTNDIKTENQTAELPVETVLLNEKSITTTPESARNDDKIDATAPTELRNESEEQKETIPIENQAAEDQNISAETIPVEKTNNISNQEISKVPEEQNTSKVLESKPVTSPKTGAVSKIPQIRNDAREASTSKAARNALNNARNDKLTTPKNGIPVVKTQAEKTQPKESKIPKQAAKKVPLRSKSFSGPPGPIGISSVKTIQQKFLNQQKQLSTRVEPPKNPPNIVRKKSITEAITKFMPSTSAGASSSTATAVTSIFRTHPRIPKKKYHETCFSDDDFETTTSEEEPEPLEIRQRKISVPVFRAYPSVQEPEVVPPEVLVQKFIDEKLVANIAEAQIAATLVNMRFQQDVSLWAAKECSDLDQAISMLQQECELCMGTYPMNQIVSMLKCTHKCCKQCAKTYFTVQITDRSINDCTCPFCKLPELHGHNEHEDENLEYFSNLDIFLKSILDEEVHELFQRKLRDRTLLQDPNFKWCIQCSSGFFARPKQKRLICPDCGSVTCAQCRKTWEKQHEGISCEQFKEWKEANDPEVQAQGVQEHLSQNGIDCPKCKFRYSLARGGCMHFTCTQCKYEFCYGCGKPFMMGAKCTISSYCAKLGLHAHHPRNCLFYLRDKLPIQLQMLLKQNNIQYDEEPVELPGNHVEDASTSTPKVPRCPIPLQKETPTGLVDTVCSGEVPDKHAGMCRTHYVEYLTAKVAKARIDPLPIFDLTDCVQELRRRDIRLPERGPWDTDEIYKGMCSEVIKKNIPLETT</sequence>
<feature type="region of interest" description="Disordered" evidence="9">
    <location>
        <begin position="2174"/>
        <end position="2211"/>
    </location>
</feature>
<dbReference type="SMART" id="SM00647">
    <property type="entry name" value="IBR"/>
    <property type="match status" value="2"/>
</dbReference>
<feature type="region of interest" description="Disordered" evidence="9">
    <location>
        <begin position="775"/>
        <end position="868"/>
    </location>
</feature>
<dbReference type="InterPro" id="IPR001841">
    <property type="entry name" value="Znf_RING"/>
</dbReference>
<dbReference type="PROSITE" id="PS01358">
    <property type="entry name" value="ZF_RANBP2_1"/>
    <property type="match status" value="1"/>
</dbReference>
<feature type="compositionally biased region" description="Polar residues" evidence="9">
    <location>
        <begin position="507"/>
        <end position="517"/>
    </location>
</feature>
<name>A0ABM3K769_BACDO</name>
<dbReference type="RefSeq" id="XP_049317331.1">
    <property type="nucleotide sequence ID" value="XM_049461374.1"/>
</dbReference>
<feature type="compositionally biased region" description="Basic and acidic residues" evidence="9">
    <location>
        <begin position="810"/>
        <end position="843"/>
    </location>
</feature>
<dbReference type="Proteomes" id="UP001652620">
    <property type="component" value="Chromosome 1"/>
</dbReference>
<dbReference type="CDD" id="cd19815">
    <property type="entry name" value="Bbox1_HOIP"/>
    <property type="match status" value="1"/>
</dbReference>
<evidence type="ECO:0000256" key="4">
    <source>
        <dbReference type="ARBA" id="ARBA00022737"/>
    </source>
</evidence>
<evidence type="ECO:0000256" key="6">
    <source>
        <dbReference type="ARBA" id="ARBA00022786"/>
    </source>
</evidence>
<feature type="compositionally biased region" description="Polar residues" evidence="9">
    <location>
        <begin position="645"/>
        <end position="659"/>
    </location>
</feature>
<feature type="compositionally biased region" description="Low complexity" evidence="9">
    <location>
        <begin position="1948"/>
        <end position="1957"/>
    </location>
</feature>
<dbReference type="Gene3D" id="6.10.140.1100">
    <property type="match status" value="1"/>
</dbReference>
<dbReference type="InterPro" id="IPR047541">
    <property type="entry name" value="RNF31_RBR_mRING-HC-like"/>
</dbReference>
<dbReference type="SMART" id="SM00547">
    <property type="entry name" value="ZnF_RBZ"/>
    <property type="match status" value="1"/>
</dbReference>
<feature type="region of interest" description="Disordered" evidence="9">
    <location>
        <begin position="137"/>
        <end position="168"/>
    </location>
</feature>
<feature type="compositionally biased region" description="Polar residues" evidence="9">
    <location>
        <begin position="226"/>
        <end position="240"/>
    </location>
</feature>
<dbReference type="InterPro" id="IPR001876">
    <property type="entry name" value="Znf_RanBP2"/>
</dbReference>
<dbReference type="PANTHER" id="PTHR16004:SF2">
    <property type="entry name" value="E3 UBIQUITIN-PROTEIN LIGASE LUBEL"/>
    <property type="match status" value="1"/>
</dbReference>
<evidence type="ECO:0000259" key="11">
    <source>
        <dbReference type="PROSITE" id="PS51873"/>
    </source>
</evidence>
<feature type="compositionally biased region" description="Polar residues" evidence="9">
    <location>
        <begin position="1921"/>
        <end position="1938"/>
    </location>
</feature>
<dbReference type="PROSITE" id="PS51873">
    <property type="entry name" value="TRIAD"/>
    <property type="match status" value="1"/>
</dbReference>
<dbReference type="CDD" id="cd20337">
    <property type="entry name" value="BRcat_RBR_HOIP"/>
    <property type="match status" value="1"/>
</dbReference>
<feature type="compositionally biased region" description="Polar residues" evidence="9">
    <location>
        <begin position="571"/>
        <end position="583"/>
    </location>
</feature>
<evidence type="ECO:0000259" key="10">
    <source>
        <dbReference type="PROSITE" id="PS50089"/>
    </source>
</evidence>
<comment type="similarity">
    <text evidence="1">Belongs to the RBR family.</text>
</comment>
<dbReference type="Gene3D" id="1.10.8.10">
    <property type="entry name" value="DNA helicase RuvA subunit, C-terminal domain"/>
    <property type="match status" value="1"/>
</dbReference>
<reference evidence="13" key="2">
    <citation type="submission" date="2025-08" db="UniProtKB">
        <authorList>
            <consortium name="RefSeq"/>
        </authorList>
    </citation>
    <scope>IDENTIFICATION</scope>
    <source>
        <tissue evidence="13">Adult</tissue>
    </source>
</reference>
<feature type="region of interest" description="Disordered" evidence="9">
    <location>
        <begin position="278"/>
        <end position="314"/>
    </location>
</feature>
<evidence type="ECO:0000256" key="8">
    <source>
        <dbReference type="PROSITE-ProRule" id="PRU00175"/>
    </source>
</evidence>
<dbReference type="Gene3D" id="3.30.40.10">
    <property type="entry name" value="Zinc/RING finger domain, C3HC4 (zinc finger)"/>
    <property type="match status" value="1"/>
</dbReference>
<dbReference type="InterPro" id="IPR002867">
    <property type="entry name" value="IBR_dom"/>
</dbReference>
<keyword evidence="7" id="KW-0862">Zinc</keyword>
<feature type="compositionally biased region" description="Polar residues" evidence="9">
    <location>
        <begin position="2120"/>
        <end position="2155"/>
    </location>
</feature>
<proteinExistence type="inferred from homology"/>
<feature type="region of interest" description="Disordered" evidence="9">
    <location>
        <begin position="947"/>
        <end position="976"/>
    </location>
</feature>
<feature type="compositionally biased region" description="Polar residues" evidence="9">
    <location>
        <begin position="775"/>
        <end position="785"/>
    </location>
</feature>
<keyword evidence="2" id="KW-0808">Transferase</keyword>
<dbReference type="GeneID" id="105222165"/>
<keyword evidence="6" id="KW-0833">Ubl conjugation pathway</keyword>
<dbReference type="InterPro" id="IPR047542">
    <property type="entry name" value="Rcat_RBR_RNF31-like"/>
</dbReference>
<feature type="compositionally biased region" description="Acidic residues" evidence="9">
    <location>
        <begin position="489"/>
        <end position="501"/>
    </location>
</feature>
<dbReference type="Pfam" id="PF01485">
    <property type="entry name" value="IBR"/>
    <property type="match status" value="1"/>
</dbReference>
<dbReference type="InterPro" id="IPR044066">
    <property type="entry name" value="TRIAD_supradom"/>
</dbReference>
<dbReference type="Pfam" id="PF16678">
    <property type="entry name" value="UBA_HOIP"/>
    <property type="match status" value="1"/>
</dbReference>
<feature type="region of interest" description="Disordered" evidence="9">
    <location>
        <begin position="1646"/>
        <end position="1812"/>
    </location>
</feature>
<feature type="region of interest" description="Disordered" evidence="9">
    <location>
        <begin position="2614"/>
        <end position="2646"/>
    </location>
</feature>
<dbReference type="Pfam" id="PF22191">
    <property type="entry name" value="IBR_1"/>
    <property type="match status" value="1"/>
</dbReference>
<feature type="compositionally biased region" description="Basic and acidic residues" evidence="9">
    <location>
        <begin position="279"/>
        <end position="288"/>
    </location>
</feature>
<feature type="compositionally biased region" description="Basic and acidic residues" evidence="9">
    <location>
        <begin position="2615"/>
        <end position="2626"/>
    </location>
</feature>
<evidence type="ECO:0000313" key="13">
    <source>
        <dbReference type="RefSeq" id="XP_049317331.1"/>
    </source>
</evidence>
<keyword evidence="3" id="KW-0479">Metal-binding</keyword>
<dbReference type="SMART" id="SM00184">
    <property type="entry name" value="RING"/>
    <property type="match status" value="2"/>
</dbReference>
<feature type="compositionally biased region" description="Polar residues" evidence="9">
    <location>
        <begin position="289"/>
        <end position="314"/>
    </location>
</feature>
<dbReference type="PANTHER" id="PTHR16004">
    <property type="entry name" value="RING FINGER PROTEIN 31-RELATED"/>
    <property type="match status" value="1"/>
</dbReference>
<feature type="compositionally biased region" description="Basic and acidic residues" evidence="9">
    <location>
        <begin position="947"/>
        <end position="959"/>
    </location>
</feature>
<feature type="compositionally biased region" description="Polar residues" evidence="9">
    <location>
        <begin position="2199"/>
        <end position="2211"/>
    </location>
</feature>
<feature type="domain" description="RING-type" evidence="10">
    <location>
        <begin position="2828"/>
        <end position="2877"/>
    </location>
</feature>
<evidence type="ECO:0000256" key="5">
    <source>
        <dbReference type="ARBA" id="ARBA00022771"/>
    </source>
</evidence>
<dbReference type="SUPFAM" id="SSF57850">
    <property type="entry name" value="RING/U-box"/>
    <property type="match status" value="3"/>
</dbReference>
<dbReference type="CDD" id="cd16631">
    <property type="entry name" value="mRING-HC-C4C4_RBR_HOIP"/>
    <property type="match status" value="1"/>
</dbReference>
<dbReference type="InterPro" id="IPR026254">
    <property type="entry name" value="RNF31-like"/>
</dbReference>
<feature type="region of interest" description="Disordered" evidence="9">
    <location>
        <begin position="2105"/>
        <end position="2155"/>
    </location>
</feature>
<feature type="compositionally biased region" description="Polar residues" evidence="9">
    <location>
        <begin position="1775"/>
        <end position="1810"/>
    </location>
</feature>
<feature type="compositionally biased region" description="Basic and acidic residues" evidence="9">
    <location>
        <begin position="2357"/>
        <end position="2376"/>
    </location>
</feature>
<gene>
    <name evidence="13" type="primary">LOC105222165</name>
</gene>
<evidence type="ECO:0000256" key="1">
    <source>
        <dbReference type="ARBA" id="ARBA00008278"/>
    </source>
</evidence>
<feature type="compositionally biased region" description="Basic and acidic residues" evidence="9">
    <location>
        <begin position="792"/>
        <end position="803"/>
    </location>
</feature>
<dbReference type="Pfam" id="PF18091">
    <property type="entry name" value="E3_UbLigase_RBR"/>
    <property type="match status" value="1"/>
</dbReference>
<dbReference type="InterPro" id="IPR047540">
    <property type="entry name" value="BRcat_RBR_RNF31-like"/>
</dbReference>
<dbReference type="InterPro" id="IPR013083">
    <property type="entry name" value="Znf_RING/FYVE/PHD"/>
</dbReference>
<feature type="compositionally biased region" description="Polar residues" evidence="9">
    <location>
        <begin position="1676"/>
        <end position="1686"/>
    </location>
</feature>
<keyword evidence="12" id="KW-1185">Reference proteome</keyword>
<dbReference type="CDD" id="cd20351">
    <property type="entry name" value="Rcat_RBR_HOIP"/>
    <property type="match status" value="1"/>
</dbReference>
<dbReference type="InterPro" id="IPR032065">
    <property type="entry name" value="RNF31-UBA"/>
</dbReference>
<feature type="compositionally biased region" description="Low complexity" evidence="9">
    <location>
        <begin position="844"/>
        <end position="858"/>
    </location>
</feature>
<evidence type="ECO:0000256" key="2">
    <source>
        <dbReference type="ARBA" id="ARBA00022679"/>
    </source>
</evidence>
<reference evidence="12" key="1">
    <citation type="submission" date="2025-05" db="UniProtKB">
        <authorList>
            <consortium name="RefSeq"/>
        </authorList>
    </citation>
    <scope>NUCLEOTIDE SEQUENCE [LARGE SCALE GENOMIC DNA]</scope>
</reference>
<feature type="region of interest" description="Disordered" evidence="9">
    <location>
        <begin position="1920"/>
        <end position="1989"/>
    </location>
</feature>
<accession>A0ABM3K769</accession>
<feature type="compositionally biased region" description="Basic and acidic residues" evidence="9">
    <location>
        <begin position="618"/>
        <end position="637"/>
    </location>
</feature>
<keyword evidence="5 8" id="KW-0863">Zinc-finger</keyword>
<feature type="compositionally biased region" description="Acidic residues" evidence="9">
    <location>
        <begin position="683"/>
        <end position="708"/>
    </location>
</feature>
<dbReference type="InterPro" id="IPR047543">
    <property type="entry name" value="Bbox1_RNF31-like"/>
</dbReference>
<feature type="region of interest" description="Disordered" evidence="9">
    <location>
        <begin position="2279"/>
        <end position="2400"/>
    </location>
</feature>
<feature type="compositionally biased region" description="Basic and acidic residues" evidence="9">
    <location>
        <begin position="1659"/>
        <end position="1668"/>
    </location>
</feature>
<feature type="compositionally biased region" description="Basic and acidic residues" evidence="9">
    <location>
        <begin position="660"/>
        <end position="673"/>
    </location>
</feature>
<feature type="compositionally biased region" description="Low complexity" evidence="9">
    <location>
        <begin position="456"/>
        <end position="469"/>
    </location>
</feature>
<feature type="compositionally biased region" description="Low complexity" evidence="9">
    <location>
        <begin position="2106"/>
        <end position="2119"/>
    </location>
</feature>
<feature type="compositionally biased region" description="Acidic residues" evidence="9">
    <location>
        <begin position="2283"/>
        <end position="2356"/>
    </location>
</feature>
<keyword evidence="4" id="KW-0677">Repeat</keyword>
<evidence type="ECO:0000256" key="9">
    <source>
        <dbReference type="SAM" id="MobiDB-lite"/>
    </source>
</evidence>
<feature type="region of interest" description="Disordered" evidence="9">
    <location>
        <begin position="183"/>
        <end position="202"/>
    </location>
</feature>
<evidence type="ECO:0000256" key="7">
    <source>
        <dbReference type="ARBA" id="ARBA00022833"/>
    </source>
</evidence>